<evidence type="ECO:0000256" key="2">
    <source>
        <dbReference type="SAM" id="MobiDB-lite"/>
    </source>
</evidence>
<feature type="region of interest" description="Disordered" evidence="2">
    <location>
        <begin position="649"/>
        <end position="670"/>
    </location>
</feature>
<dbReference type="PANTHER" id="PTHR43318">
    <property type="entry name" value="UDP-N-ACETYLGLUCOSAMINE 4,6-DEHYDRATASE"/>
    <property type="match status" value="1"/>
</dbReference>
<dbReference type="AlphaFoldDB" id="A0A9D7SEX4"/>
<dbReference type="CDD" id="cd05237">
    <property type="entry name" value="UDP_invert_4-6DH_SDR_e"/>
    <property type="match status" value="1"/>
</dbReference>
<feature type="transmembrane region" description="Helical" evidence="3">
    <location>
        <begin position="55"/>
        <end position="73"/>
    </location>
</feature>
<dbReference type="InterPro" id="IPR036291">
    <property type="entry name" value="NAD(P)-bd_dom_sf"/>
</dbReference>
<comment type="similarity">
    <text evidence="1">Belongs to the polysaccharide synthase family.</text>
</comment>
<keyword evidence="3" id="KW-0812">Transmembrane</keyword>
<dbReference type="Gene3D" id="3.40.50.720">
    <property type="entry name" value="NAD(P)-binding Rossmann-like Domain"/>
    <property type="match status" value="2"/>
</dbReference>
<gene>
    <name evidence="5" type="ORF">IPP58_07575</name>
</gene>
<feature type="transmembrane region" description="Helical" evidence="3">
    <location>
        <begin position="85"/>
        <end position="108"/>
    </location>
</feature>
<accession>A0A9D7SEX4</accession>
<keyword evidence="3" id="KW-1133">Transmembrane helix</keyword>
<dbReference type="InterPro" id="IPR003869">
    <property type="entry name" value="Polysac_CapD-like"/>
</dbReference>
<dbReference type="InterPro" id="IPR051203">
    <property type="entry name" value="Polysaccharide_Synthase-Rel"/>
</dbReference>
<reference evidence="5" key="1">
    <citation type="submission" date="2020-10" db="EMBL/GenBank/DDBJ databases">
        <title>Connecting structure to function with the recovery of over 1000 high-quality activated sludge metagenome-assembled genomes encoding full-length rRNA genes using long-read sequencing.</title>
        <authorList>
            <person name="Singleton C.M."/>
            <person name="Petriglieri F."/>
            <person name="Kristensen J.M."/>
            <person name="Kirkegaard R.H."/>
            <person name="Michaelsen T.Y."/>
            <person name="Andersen M.H."/>
            <person name="Karst S.M."/>
            <person name="Dueholm M.S."/>
            <person name="Nielsen P.H."/>
            <person name="Albertsen M."/>
        </authorList>
    </citation>
    <scope>NUCLEOTIDE SEQUENCE</scope>
    <source>
        <strain evidence="5">Skiv_18-Q3-R9-52_MAXAC.067</strain>
    </source>
</reference>
<proteinExistence type="inferred from homology"/>
<feature type="domain" description="Polysaccharide biosynthesis protein CapD-like" evidence="4">
    <location>
        <begin position="318"/>
        <end position="602"/>
    </location>
</feature>
<sequence length="691" mass="76336">MLPAFDTTRLRFRAVVRQTCSRPGVRQTVKMALDAGLAGLSWAAAFSLVRIEMPTALSTVLWIAFAMAVNIAFQHTRQHYRLMGFVEVRLLMLSMLVLFLGSVAGFVVDGYLRIGVEHPKVTLAASLLTALTWVMVRTVAVDYFRHRFLKKHPHRPTVERRKTPRGGLSTVNGLALRTLIVGAGRAGAQLCHELQSNPSLRSKVVGFVDDALEKQGVRIQGVPVLGPSRLLPILIKEARATQVILAIPSAAGSRIRELAKILHAEGVRVKTLPSMQSFLERNAWKPELRDIAIEDLLRREPIQLDLGSIEQALAGSVVLITGAGGSIGSELARQVAGFHPSRLVLLGRGENTLWAIERELRRLFPELTLEVELCDIRNAIRLQQAFEAWRPQYVFHAAAHKHVPYLERHPEEGIENNILGTLNVLKAARSIGTRRFVNVSTDKAVNPTSVLGVTKRIAEFLVLQAAEDEQDAGQYVSVRFGNVLGSRGSVIPLFHDQIRHGGPLTVTHPDMTRYFMTIPEASQLVLQAGVLGQTGKVFVLDMGEPVRIVDLAADMARLSGLTPGYDIDIQFSGIRPGEKLYEELFTDHEQHQSDVHAKVFEAHQEPMNRAVLERLLRALRQDLELPEGTRQAAILQAFMELVTTYRPSLSGLGRHSPESAPAGENSARPQRAIPPVVILRTPIPIAHLQSS</sequence>
<evidence type="ECO:0000259" key="4">
    <source>
        <dbReference type="Pfam" id="PF02719"/>
    </source>
</evidence>
<evidence type="ECO:0000256" key="1">
    <source>
        <dbReference type="ARBA" id="ARBA00007430"/>
    </source>
</evidence>
<keyword evidence="3" id="KW-0472">Membrane</keyword>
<evidence type="ECO:0000256" key="3">
    <source>
        <dbReference type="SAM" id="Phobius"/>
    </source>
</evidence>
<dbReference type="Proteomes" id="UP000886657">
    <property type="component" value="Unassembled WGS sequence"/>
</dbReference>
<evidence type="ECO:0000313" key="6">
    <source>
        <dbReference type="Proteomes" id="UP000886657"/>
    </source>
</evidence>
<dbReference type="EMBL" id="JADKIO010000006">
    <property type="protein sequence ID" value="MBK9796344.1"/>
    <property type="molecule type" value="Genomic_DNA"/>
</dbReference>
<organism evidence="5 6">
    <name type="scientific">Candidatus Geothrix skivensis</name>
    <dbReference type="NCBI Taxonomy" id="2954439"/>
    <lineage>
        <taxon>Bacteria</taxon>
        <taxon>Pseudomonadati</taxon>
        <taxon>Acidobacteriota</taxon>
        <taxon>Holophagae</taxon>
        <taxon>Holophagales</taxon>
        <taxon>Holophagaceae</taxon>
        <taxon>Geothrix</taxon>
    </lineage>
</organism>
<protein>
    <submittedName>
        <fullName evidence="5">Polysaccharide biosynthesis protein</fullName>
    </submittedName>
</protein>
<evidence type="ECO:0000313" key="5">
    <source>
        <dbReference type="EMBL" id="MBK9796344.1"/>
    </source>
</evidence>
<name>A0A9D7SEX4_9BACT</name>
<dbReference type="SUPFAM" id="SSF51735">
    <property type="entry name" value="NAD(P)-binding Rossmann-fold domains"/>
    <property type="match status" value="2"/>
</dbReference>
<dbReference type="Pfam" id="PF02719">
    <property type="entry name" value="Polysacc_synt_2"/>
    <property type="match status" value="1"/>
</dbReference>
<comment type="caution">
    <text evidence="5">The sequence shown here is derived from an EMBL/GenBank/DDBJ whole genome shotgun (WGS) entry which is preliminary data.</text>
</comment>
<dbReference type="Pfam" id="PF13727">
    <property type="entry name" value="CoA_binding_3"/>
    <property type="match status" value="1"/>
</dbReference>
<dbReference type="PANTHER" id="PTHR43318:SF1">
    <property type="entry name" value="POLYSACCHARIDE BIOSYNTHESIS PROTEIN EPSC-RELATED"/>
    <property type="match status" value="1"/>
</dbReference>